<name>A0ACC0GVM1_9ERIC</name>
<keyword evidence="2" id="KW-1185">Reference proteome</keyword>
<reference evidence="1 2" key="1">
    <citation type="journal article" date="2022" name="Plant J.">
        <title>Chromosome-level genome of Camellia lanceoleosa provides a valuable resource for understanding genome evolution and self-incompatibility.</title>
        <authorList>
            <person name="Gong W."/>
            <person name="Xiao S."/>
            <person name="Wang L."/>
            <person name="Liao Z."/>
            <person name="Chang Y."/>
            <person name="Mo W."/>
            <person name="Hu G."/>
            <person name="Li W."/>
            <person name="Zhao G."/>
            <person name="Zhu H."/>
            <person name="Hu X."/>
            <person name="Ji K."/>
            <person name="Xiang X."/>
            <person name="Song Q."/>
            <person name="Yuan D."/>
            <person name="Jin S."/>
            <person name="Zhang L."/>
        </authorList>
    </citation>
    <scope>NUCLEOTIDE SEQUENCE [LARGE SCALE GENOMIC DNA]</scope>
    <source>
        <strain evidence="1">SQ_2022a</strain>
    </source>
</reference>
<dbReference type="Proteomes" id="UP001060215">
    <property type="component" value="Chromosome 9"/>
</dbReference>
<protein>
    <submittedName>
        <fullName evidence="1">E3 ubiquitin-protein ligase ATL6</fullName>
    </submittedName>
</protein>
<comment type="caution">
    <text evidence="1">The sequence shown here is derived from an EMBL/GenBank/DDBJ whole genome shotgun (WGS) entry which is preliminary data.</text>
</comment>
<sequence>MKENHTHEFLPLFSLHHGLSWVFIVTSTLLPSPPCATAQSSPPPPYPFINSNAGVNPTMAIILVCLISAFFVMGCISVYIRYYVERRILARFALSPGRLSLAARGLDSEILETFPTFIYSEVKGLKLGNALLECAVCLNEFEDDETLRLLPKCCHVFHPDCIDSWLSSHITCPVCRANLVPKPGETRPFTLPSQDSDSESEIQDCENLNSDDLILTIQSPEIVNVIQTPINRNSTPRKKLRRSNTTGHSVVKPGGNCERFTLRLPEEVRNRLVNSSRLTRTKSCVAFPRSRSSRKGYRSGSERRPDRWGFIVTPPFSSRARSIRSREESTATTPRTLLKSVTSPLNRLFKRTESSRDNVNEGERSFDRLRLGDDQV</sequence>
<dbReference type="EMBL" id="CM045766">
    <property type="protein sequence ID" value="KAI8004756.1"/>
    <property type="molecule type" value="Genomic_DNA"/>
</dbReference>
<gene>
    <name evidence="1" type="ORF">LOK49_LG08G00991</name>
</gene>
<evidence type="ECO:0000313" key="2">
    <source>
        <dbReference type="Proteomes" id="UP001060215"/>
    </source>
</evidence>
<accession>A0ACC0GVM1</accession>
<proteinExistence type="predicted"/>
<organism evidence="1 2">
    <name type="scientific">Camellia lanceoleosa</name>
    <dbReference type="NCBI Taxonomy" id="1840588"/>
    <lineage>
        <taxon>Eukaryota</taxon>
        <taxon>Viridiplantae</taxon>
        <taxon>Streptophyta</taxon>
        <taxon>Embryophyta</taxon>
        <taxon>Tracheophyta</taxon>
        <taxon>Spermatophyta</taxon>
        <taxon>Magnoliopsida</taxon>
        <taxon>eudicotyledons</taxon>
        <taxon>Gunneridae</taxon>
        <taxon>Pentapetalae</taxon>
        <taxon>asterids</taxon>
        <taxon>Ericales</taxon>
        <taxon>Theaceae</taxon>
        <taxon>Camellia</taxon>
    </lineage>
</organism>
<evidence type="ECO:0000313" key="1">
    <source>
        <dbReference type="EMBL" id="KAI8004756.1"/>
    </source>
</evidence>